<dbReference type="Proteomes" id="UP001596050">
    <property type="component" value="Unassembled WGS sequence"/>
</dbReference>
<feature type="region of interest" description="Disordered" evidence="1">
    <location>
        <begin position="54"/>
        <end position="76"/>
    </location>
</feature>
<proteinExistence type="predicted"/>
<reference evidence="3" key="1">
    <citation type="journal article" date="2019" name="Int. J. Syst. Evol. Microbiol.">
        <title>The Global Catalogue of Microorganisms (GCM) 10K type strain sequencing project: providing services to taxonomists for standard genome sequencing and annotation.</title>
        <authorList>
            <consortium name="The Broad Institute Genomics Platform"/>
            <consortium name="The Broad Institute Genome Sequencing Center for Infectious Disease"/>
            <person name="Wu L."/>
            <person name="Ma J."/>
        </authorList>
    </citation>
    <scope>NUCLEOTIDE SEQUENCE [LARGE SCALE GENOMIC DNA]</scope>
    <source>
        <strain evidence="3">KACC 12649</strain>
    </source>
</reference>
<keyword evidence="3" id="KW-1185">Reference proteome</keyword>
<dbReference type="RefSeq" id="WP_379785293.1">
    <property type="nucleotide sequence ID" value="NZ_JBHSMU010000015.1"/>
</dbReference>
<dbReference type="EMBL" id="JBHSMU010000015">
    <property type="protein sequence ID" value="MFC5461846.1"/>
    <property type="molecule type" value="Genomic_DNA"/>
</dbReference>
<gene>
    <name evidence="2" type="ORF">ACFPN5_18700</name>
</gene>
<organism evidence="2 3">
    <name type="scientific">Massilia niabensis</name>
    <dbReference type="NCBI Taxonomy" id="544910"/>
    <lineage>
        <taxon>Bacteria</taxon>
        <taxon>Pseudomonadati</taxon>
        <taxon>Pseudomonadota</taxon>
        <taxon>Betaproteobacteria</taxon>
        <taxon>Burkholderiales</taxon>
        <taxon>Oxalobacteraceae</taxon>
        <taxon>Telluria group</taxon>
        <taxon>Massilia</taxon>
    </lineage>
</organism>
<feature type="compositionally biased region" description="Acidic residues" evidence="1">
    <location>
        <begin position="60"/>
        <end position="69"/>
    </location>
</feature>
<evidence type="ECO:0000313" key="2">
    <source>
        <dbReference type="EMBL" id="MFC5461846.1"/>
    </source>
</evidence>
<name>A0ABW0L910_9BURK</name>
<comment type="caution">
    <text evidence="2">The sequence shown here is derived from an EMBL/GenBank/DDBJ whole genome shotgun (WGS) entry which is preliminary data.</text>
</comment>
<evidence type="ECO:0000313" key="3">
    <source>
        <dbReference type="Proteomes" id="UP001596050"/>
    </source>
</evidence>
<sequence length="76" mass="8779">MTHIQLERRNDLHREHLIDVGLGLKKAHGAELARDYLEEVAVPEKIILRILSGARTRDTEPDDEPDDMGLDWLKPR</sequence>
<protein>
    <submittedName>
        <fullName evidence="2">Uncharacterized protein</fullName>
    </submittedName>
</protein>
<evidence type="ECO:0000256" key="1">
    <source>
        <dbReference type="SAM" id="MobiDB-lite"/>
    </source>
</evidence>
<accession>A0ABW0L910</accession>